<feature type="domain" description="POTRA" evidence="9">
    <location>
        <begin position="214"/>
        <end position="289"/>
    </location>
</feature>
<evidence type="ECO:0000259" key="9">
    <source>
        <dbReference type="PROSITE" id="PS51779"/>
    </source>
</evidence>
<comment type="subcellular location">
    <subcellularLocation>
        <location evidence="1">Cell outer membrane</location>
    </subcellularLocation>
</comment>
<evidence type="ECO:0000256" key="8">
    <source>
        <dbReference type="ARBA" id="ARBA00023237"/>
    </source>
</evidence>
<protein>
    <recommendedName>
        <fullName evidence="9">POTRA domain-containing protein</fullName>
    </recommendedName>
</protein>
<dbReference type="PROSITE" id="PS51779">
    <property type="entry name" value="POTRA"/>
    <property type="match status" value="1"/>
</dbReference>
<dbReference type="EMBL" id="MJGC01000088">
    <property type="protein sequence ID" value="OEJ73473.1"/>
    <property type="molecule type" value="Genomic_DNA"/>
</dbReference>
<dbReference type="InterPro" id="IPR013686">
    <property type="entry name" value="Polypept-transport_assoc_ShlB"/>
</dbReference>
<name>A0A1E5QGM6_9CYAN</name>
<dbReference type="PANTHER" id="PTHR34597">
    <property type="entry name" value="SLR1661 PROTEIN"/>
    <property type="match status" value="1"/>
</dbReference>
<proteinExistence type="inferred from homology"/>
<dbReference type="GO" id="GO:0046819">
    <property type="term" value="P:protein secretion by the type V secretion system"/>
    <property type="evidence" value="ECO:0007669"/>
    <property type="project" value="TreeGrafter"/>
</dbReference>
<dbReference type="STRING" id="1781255.BH720_19795"/>
<dbReference type="AlphaFoldDB" id="A0A1E5QGM6"/>
<keyword evidence="4" id="KW-1134">Transmembrane beta strand</keyword>
<evidence type="ECO:0000256" key="7">
    <source>
        <dbReference type="ARBA" id="ARBA00023136"/>
    </source>
</evidence>
<dbReference type="Pfam" id="PF03865">
    <property type="entry name" value="ShlB"/>
    <property type="match status" value="1"/>
</dbReference>
<evidence type="ECO:0000256" key="6">
    <source>
        <dbReference type="ARBA" id="ARBA00022927"/>
    </source>
</evidence>
<comment type="similarity">
    <text evidence="2">Belongs to the TPS (TC 1.B.20) family.</text>
</comment>
<evidence type="ECO:0000313" key="10">
    <source>
        <dbReference type="EMBL" id="OEJ73473.1"/>
    </source>
</evidence>
<dbReference type="GO" id="GO:0008320">
    <property type="term" value="F:protein transmembrane transporter activity"/>
    <property type="evidence" value="ECO:0007669"/>
    <property type="project" value="TreeGrafter"/>
</dbReference>
<keyword evidence="3" id="KW-0813">Transport</keyword>
<dbReference type="RefSeq" id="WP_069968944.1">
    <property type="nucleotide sequence ID" value="NZ_CM124774.1"/>
</dbReference>
<dbReference type="InterPro" id="IPR034746">
    <property type="entry name" value="POTRA"/>
</dbReference>
<reference evidence="10" key="1">
    <citation type="submission" date="2016-09" db="EMBL/GenBank/DDBJ databases">
        <title>Draft genome of thermotolerant cyanobacterium Desertifilum sp. strain IPPAS B-1220.</title>
        <authorList>
            <person name="Sinetova M.A."/>
            <person name="Bolakhan K."/>
            <person name="Zayadan B.K."/>
            <person name="Mironov K.S."/>
            <person name="Ustinova V."/>
            <person name="Kupriyanova E.V."/>
            <person name="Sidorov R.A."/>
            <person name="Skrypnik A.N."/>
            <person name="Gogoleva N.E."/>
            <person name="Gogolev Y.V."/>
            <person name="Los D.A."/>
        </authorList>
    </citation>
    <scope>NUCLEOTIDE SEQUENCE [LARGE SCALE GENOMIC DNA]</scope>
    <source>
        <strain evidence="10">IPPAS B-1220</strain>
    </source>
</reference>
<dbReference type="Gene3D" id="2.40.160.50">
    <property type="entry name" value="membrane protein fhac: a member of the omp85/tpsb transporter family"/>
    <property type="match status" value="1"/>
</dbReference>
<accession>A0A1E5QGM6</accession>
<evidence type="ECO:0000256" key="5">
    <source>
        <dbReference type="ARBA" id="ARBA00022692"/>
    </source>
</evidence>
<evidence type="ECO:0000256" key="1">
    <source>
        <dbReference type="ARBA" id="ARBA00004442"/>
    </source>
</evidence>
<dbReference type="PANTHER" id="PTHR34597:SF1">
    <property type="entry name" value="HEME_HEMOPEXIN TRANSPORTER PROTEIN HUXB"/>
    <property type="match status" value="1"/>
</dbReference>
<dbReference type="InterPro" id="IPR051544">
    <property type="entry name" value="TPS_OM_transporter"/>
</dbReference>
<dbReference type="Pfam" id="PF08479">
    <property type="entry name" value="POTRA_2"/>
    <property type="match status" value="1"/>
</dbReference>
<keyword evidence="8" id="KW-0998">Cell outer membrane</keyword>
<dbReference type="InterPro" id="IPR005565">
    <property type="entry name" value="Hemolysn_activator_HlyB_C"/>
</dbReference>
<organism evidence="10">
    <name type="scientific">Desertifilum tharense IPPAS B-1220</name>
    <dbReference type="NCBI Taxonomy" id="1781255"/>
    <lineage>
        <taxon>Bacteria</taxon>
        <taxon>Bacillati</taxon>
        <taxon>Cyanobacteriota</taxon>
        <taxon>Cyanophyceae</taxon>
        <taxon>Desertifilales</taxon>
        <taxon>Desertifilaceae</taxon>
        <taxon>Desertifilum</taxon>
    </lineage>
</organism>
<evidence type="ECO:0000256" key="2">
    <source>
        <dbReference type="ARBA" id="ARBA00009055"/>
    </source>
</evidence>
<sequence>MFAVIHPKRCTQQSFTCDLLQTSFHCLGSSVTPAINRLSNQNVMQPSPRYVVFGCECSIFSLVLLHCIAPSWAGTPGSELISTMPEALEGVSQTFSDSIDEASEPAPATHFAIQQALQAGSQTAQQLIAVAPAPEELPALLWQQPVIAATAVVDERLEFSPAPAIAVAPAPEELPALLWQQPVIAATAVVDERLEFSQAPAPEASPPPEPPPQIFVRTIEVIGSTILDEAQLNPIIQPLEGRNVTLEELRQAADRITQIYLNRGFINSRAVVVDQVVTDGVVQIRVIEGRLERIEIEGTRRVRPEYVRSRIRLGAGVPLNSAALEDQLRLLRADPLFQNIEASLRAGTDIDRSILIVRVSEAKPYNVNFFIDNYSPPSIGSERMGMNFRHRNLFGFGDEMFFFYSRTLTGGANVLDFSYRVPVNAREGAVSLRVAPSWNRITDPDFRELDIRGKQQLYEIAFRQPLIRSPREELALSVGFTHQRGQTFLFNDQPFGFGIGPDEEGNSITSVFRFGQEYVLRDPSGAWALRSQFSLGTGLLDATINRDPIPDSRFVAWLGQVQRVQRLSNDHLLIFLADVQLTPNSLLPSQQFVIGGGQSVRGYRQNARSGDNGFRLSVEDRIAIQRDAAGIPTMQLIPFIEGGGVWNKGDNPNELPRQRFLAAGGLGLLWEPFPRFVVRIDYAVPFITLSDRGENAQDRGLFFSINFQP</sequence>
<keyword evidence="5" id="KW-0812">Transmembrane</keyword>
<evidence type="ECO:0000256" key="3">
    <source>
        <dbReference type="ARBA" id="ARBA00022448"/>
    </source>
</evidence>
<dbReference type="Gene3D" id="3.10.20.310">
    <property type="entry name" value="membrane protein fhac"/>
    <property type="match status" value="1"/>
</dbReference>
<dbReference type="GO" id="GO:0098046">
    <property type="term" value="C:type V protein secretion system complex"/>
    <property type="evidence" value="ECO:0007669"/>
    <property type="project" value="TreeGrafter"/>
</dbReference>
<keyword evidence="7" id="KW-0472">Membrane</keyword>
<keyword evidence="6" id="KW-0653">Protein transport</keyword>
<evidence type="ECO:0000256" key="4">
    <source>
        <dbReference type="ARBA" id="ARBA00022452"/>
    </source>
</evidence>
<dbReference type="GO" id="GO:0009279">
    <property type="term" value="C:cell outer membrane"/>
    <property type="evidence" value="ECO:0007669"/>
    <property type="project" value="UniProtKB-SubCell"/>
</dbReference>
<comment type="caution">
    <text evidence="10">The sequence shown here is derived from an EMBL/GenBank/DDBJ whole genome shotgun (WGS) entry which is preliminary data.</text>
</comment>
<gene>
    <name evidence="10" type="ORF">BH720_19795</name>
</gene>